<reference evidence="7" key="1">
    <citation type="journal article" date="2019" name="Int. J. Syst. Evol. Microbiol.">
        <title>The Global Catalogue of Microorganisms (GCM) 10K type strain sequencing project: providing services to taxonomists for standard genome sequencing and annotation.</title>
        <authorList>
            <consortium name="The Broad Institute Genomics Platform"/>
            <consortium name="The Broad Institute Genome Sequencing Center for Infectious Disease"/>
            <person name="Wu L."/>
            <person name="Ma J."/>
        </authorList>
    </citation>
    <scope>NUCLEOTIDE SEQUENCE [LARGE SCALE GENOMIC DNA]</scope>
    <source>
        <strain evidence="7">CGMCC 4.6997</strain>
    </source>
</reference>
<dbReference type="Pfam" id="PF13407">
    <property type="entry name" value="Peripla_BP_4"/>
    <property type="match status" value="1"/>
</dbReference>
<dbReference type="Gene3D" id="3.40.50.2300">
    <property type="match status" value="2"/>
</dbReference>
<dbReference type="PANTHER" id="PTHR46847">
    <property type="entry name" value="D-ALLOSE-BINDING PERIPLASMIC PROTEIN-RELATED"/>
    <property type="match status" value="1"/>
</dbReference>
<sequence>MKSIANARSLRIAAVAAVVAGALVLAGCSSTNGSASGGKKDTLHADISAGKVGTEADFSSIDKVCGSGPVSVTVVDGYGTNSWSKTVKAEIDSEAAKCKSITSVSYTAGRGDLAATNAAITGSAAKGSNILLVIPDAGPGQAQLASIRKASKAGTIVVPFASDPTGKAGTDYLDYADQIPSYSGQAWAQWVVDTLGSKGGNVVFLGGPAGAAVSAQEFIGIQKVLAKNPQIKLLTPEPVTTNWDPAQAQQAMAGLLSQYPKIDAVIADYGAVANGVIRAYQAAGVTLPLLTSTDDNSLSCGFDALKATNPGYELATNSSRTWIGRVALRKALAAFYGKSDSEPSQFNLGLVEDSTGKTADTKTPSAACLKDAPTDASPSSLLTNAEFKKIFG</sequence>
<feature type="signal peptide" evidence="4">
    <location>
        <begin position="1"/>
        <end position="35"/>
    </location>
</feature>
<comment type="similarity">
    <text evidence="2">Belongs to the bacterial solute-binding protein 2 family.</text>
</comment>
<dbReference type="PANTHER" id="PTHR46847:SF1">
    <property type="entry name" value="D-ALLOSE-BINDING PERIPLASMIC PROTEIN-RELATED"/>
    <property type="match status" value="1"/>
</dbReference>
<evidence type="ECO:0000256" key="2">
    <source>
        <dbReference type="ARBA" id="ARBA00007639"/>
    </source>
</evidence>
<dbReference type="EMBL" id="JBHSMG010000003">
    <property type="protein sequence ID" value="MFC5503156.1"/>
    <property type="molecule type" value="Genomic_DNA"/>
</dbReference>
<evidence type="ECO:0000256" key="3">
    <source>
        <dbReference type="ARBA" id="ARBA00022729"/>
    </source>
</evidence>
<evidence type="ECO:0000313" key="6">
    <source>
        <dbReference type="EMBL" id="MFC5503156.1"/>
    </source>
</evidence>
<comment type="caution">
    <text evidence="6">The sequence shown here is derived from an EMBL/GenBank/DDBJ whole genome shotgun (WGS) entry which is preliminary data.</text>
</comment>
<gene>
    <name evidence="6" type="ORF">ACFPJ4_12980</name>
</gene>
<evidence type="ECO:0000259" key="5">
    <source>
        <dbReference type="Pfam" id="PF13407"/>
    </source>
</evidence>
<dbReference type="InterPro" id="IPR025997">
    <property type="entry name" value="SBP_2_dom"/>
</dbReference>
<dbReference type="Proteomes" id="UP001596039">
    <property type="component" value="Unassembled WGS sequence"/>
</dbReference>
<dbReference type="SUPFAM" id="SSF53822">
    <property type="entry name" value="Periplasmic binding protein-like I"/>
    <property type="match status" value="1"/>
</dbReference>
<feature type="chain" id="PRO_5045692570" evidence="4">
    <location>
        <begin position="36"/>
        <end position="392"/>
    </location>
</feature>
<keyword evidence="7" id="KW-1185">Reference proteome</keyword>
<accession>A0ABW0NT73</accession>
<proteinExistence type="inferred from homology"/>
<evidence type="ECO:0000256" key="1">
    <source>
        <dbReference type="ARBA" id="ARBA00004196"/>
    </source>
</evidence>
<keyword evidence="3 4" id="KW-0732">Signal</keyword>
<name>A0ABW0NT73_9MICO</name>
<protein>
    <submittedName>
        <fullName evidence="6">Substrate-binding domain-containing protein</fullName>
    </submittedName>
</protein>
<dbReference type="InterPro" id="IPR028082">
    <property type="entry name" value="Peripla_BP_I"/>
</dbReference>
<evidence type="ECO:0000256" key="4">
    <source>
        <dbReference type="SAM" id="SignalP"/>
    </source>
</evidence>
<comment type="subcellular location">
    <subcellularLocation>
        <location evidence="1">Cell envelope</location>
    </subcellularLocation>
</comment>
<dbReference type="PROSITE" id="PS51257">
    <property type="entry name" value="PROKAR_LIPOPROTEIN"/>
    <property type="match status" value="1"/>
</dbReference>
<evidence type="ECO:0000313" key="7">
    <source>
        <dbReference type="Proteomes" id="UP001596039"/>
    </source>
</evidence>
<feature type="domain" description="Periplasmic binding protein" evidence="5">
    <location>
        <begin position="78"/>
        <end position="286"/>
    </location>
</feature>
<dbReference type="RefSeq" id="WP_386740868.1">
    <property type="nucleotide sequence ID" value="NZ_JBHSMG010000003.1"/>
</dbReference>
<organism evidence="6 7">
    <name type="scientific">Lysinimonas soli</name>
    <dbReference type="NCBI Taxonomy" id="1074233"/>
    <lineage>
        <taxon>Bacteria</taxon>
        <taxon>Bacillati</taxon>
        <taxon>Actinomycetota</taxon>
        <taxon>Actinomycetes</taxon>
        <taxon>Micrococcales</taxon>
        <taxon>Microbacteriaceae</taxon>
        <taxon>Lysinimonas</taxon>
    </lineage>
</organism>